<evidence type="ECO:0000313" key="1">
    <source>
        <dbReference type="EMBL" id="KAJ0175765.1"/>
    </source>
</evidence>
<sequence>MDSKIQSVTEDVDHQEKYTADLDQALSVAGCGWYNIKISLVLALFLIAAIVEPVGYSFVLPAAVCDLDMSDAQRGFIASIPYIGIVLTSFPFGYLVDTRGRKPMIIATSIIAGTFGILSGLMPNLISFTICKFLTSLCIACPAAVPYTFIGEILPQKYRDVTLSIVNALQITGSALVPLLAWAILPLDFRIEWGLYLIRPWRLLTIVYALLFIVAAILMMFAPESPKFLVSQGKYDEALRVLQVMYANNKGKAPEDYPIKRLKSSDMSREKTSFFNSLKVQTVPLLRAPYLKWLSLNGFLLFGIFSVLNGLYMWVPDILNRVLTGSSSELTACEVIAQRLNETAEDGAECNDTIENITYLINSVANLSCAVIAVAVSSTVKFIGKKKLLILIYGLIGTFCILINFITEDIIFAVLLSSFPIMGLCIGPVNAYSVEIFPTYLRGMAVSLSMMIGRAGSVIGTNAAGLMLNAACEATFYSFGGLLLYSDSEDELPPGWEEKSTEDGNVYFVNTCTNKIQWTHPNTGKKKVIPEDLPFGWSKSNDEEGKTVYLNKETGNKTYIDPRLAFAKEEKKHVHDFRQRFDASSTAFQVLHGVDLSGKYCLITGSTAGIGYETAKSLARHGCNVLLANRNMEATQKVIEDIVRETKASEDNLKAIHLDLASLQSVKKCALAVKTLFSDHLDMLILNAGVFGVPYTETEDNLETTFQVNHLSHMYFAILLEPLLKKGSRVVFVSSESHRFASLKNMFAQQNLSMTKDQYSAIMAYNNSKLFNVVTAKILSEEWRNKGISVNSLHPGNMVFTNLSKSWWLYRLAFFLVRPLTKSLQQAAATTVYVATASDLEGVTGLYFNNCFYCEESTLARDKEIAKEVFAISLKMIEQRAGSDYLQKYLDEYELKI</sequence>
<reference evidence="1 2" key="1">
    <citation type="journal article" date="2021" name="Front. Genet.">
        <title>Chromosome-Level Genome Assembly Reveals Significant Gene Expansion in the Toll and IMD Signaling Pathways of Dendrolimus kikuchii.</title>
        <authorList>
            <person name="Zhou J."/>
            <person name="Wu P."/>
            <person name="Xiong Z."/>
            <person name="Liu N."/>
            <person name="Zhao N."/>
            <person name="Ji M."/>
            <person name="Qiu Y."/>
            <person name="Yang B."/>
        </authorList>
    </citation>
    <scope>NUCLEOTIDE SEQUENCE [LARGE SCALE GENOMIC DNA]</scope>
    <source>
        <strain evidence="1">Ann1</strain>
    </source>
</reference>
<keyword evidence="2" id="KW-1185">Reference proteome</keyword>
<gene>
    <name evidence="1" type="ORF">K1T71_008924</name>
</gene>
<organism evidence="1 2">
    <name type="scientific">Dendrolimus kikuchii</name>
    <dbReference type="NCBI Taxonomy" id="765133"/>
    <lineage>
        <taxon>Eukaryota</taxon>
        <taxon>Metazoa</taxon>
        <taxon>Ecdysozoa</taxon>
        <taxon>Arthropoda</taxon>
        <taxon>Hexapoda</taxon>
        <taxon>Insecta</taxon>
        <taxon>Pterygota</taxon>
        <taxon>Neoptera</taxon>
        <taxon>Endopterygota</taxon>
        <taxon>Lepidoptera</taxon>
        <taxon>Glossata</taxon>
        <taxon>Ditrysia</taxon>
        <taxon>Bombycoidea</taxon>
        <taxon>Lasiocampidae</taxon>
        <taxon>Dendrolimus</taxon>
    </lineage>
</organism>
<dbReference type="EMBL" id="CM034401">
    <property type="protein sequence ID" value="KAJ0175765.1"/>
    <property type="molecule type" value="Genomic_DNA"/>
</dbReference>
<evidence type="ECO:0000313" key="2">
    <source>
        <dbReference type="Proteomes" id="UP000824533"/>
    </source>
</evidence>
<name>A0ACC1CW26_9NEOP</name>
<dbReference type="Proteomes" id="UP000824533">
    <property type="component" value="Linkage Group LG15"/>
</dbReference>
<accession>A0ACC1CW26</accession>
<protein>
    <submittedName>
        <fullName evidence="1">Uncharacterized protein</fullName>
    </submittedName>
</protein>
<comment type="caution">
    <text evidence="1">The sequence shown here is derived from an EMBL/GenBank/DDBJ whole genome shotgun (WGS) entry which is preliminary data.</text>
</comment>
<proteinExistence type="predicted"/>